<name>A0A0A9CJ21_ARUDO</name>
<reference evidence="1" key="1">
    <citation type="submission" date="2014-09" db="EMBL/GenBank/DDBJ databases">
        <authorList>
            <person name="Magalhaes I.L.F."/>
            <person name="Oliveira U."/>
            <person name="Santos F.R."/>
            <person name="Vidigal T.H.D.A."/>
            <person name="Brescovit A.D."/>
            <person name="Santos A.J."/>
        </authorList>
    </citation>
    <scope>NUCLEOTIDE SEQUENCE</scope>
    <source>
        <tissue evidence="1">Shoot tissue taken approximately 20 cm above the soil surface</tissue>
    </source>
</reference>
<dbReference type="EMBL" id="GBRH01226383">
    <property type="protein sequence ID" value="JAD71512.1"/>
    <property type="molecule type" value="Transcribed_RNA"/>
</dbReference>
<accession>A0A0A9CJ21</accession>
<reference evidence="1" key="2">
    <citation type="journal article" date="2015" name="Data Brief">
        <title>Shoot transcriptome of the giant reed, Arundo donax.</title>
        <authorList>
            <person name="Barrero R.A."/>
            <person name="Guerrero F.D."/>
            <person name="Moolhuijzen P."/>
            <person name="Goolsby J.A."/>
            <person name="Tidwell J."/>
            <person name="Bellgard S.E."/>
            <person name="Bellgard M.I."/>
        </authorList>
    </citation>
    <scope>NUCLEOTIDE SEQUENCE</scope>
    <source>
        <tissue evidence="1">Shoot tissue taken approximately 20 cm above the soil surface</tissue>
    </source>
</reference>
<protein>
    <submittedName>
        <fullName evidence="1">Uncharacterized protein</fullName>
    </submittedName>
</protein>
<organism evidence="1">
    <name type="scientific">Arundo donax</name>
    <name type="common">Giant reed</name>
    <name type="synonym">Donax arundinaceus</name>
    <dbReference type="NCBI Taxonomy" id="35708"/>
    <lineage>
        <taxon>Eukaryota</taxon>
        <taxon>Viridiplantae</taxon>
        <taxon>Streptophyta</taxon>
        <taxon>Embryophyta</taxon>
        <taxon>Tracheophyta</taxon>
        <taxon>Spermatophyta</taxon>
        <taxon>Magnoliopsida</taxon>
        <taxon>Liliopsida</taxon>
        <taxon>Poales</taxon>
        <taxon>Poaceae</taxon>
        <taxon>PACMAD clade</taxon>
        <taxon>Arundinoideae</taxon>
        <taxon>Arundineae</taxon>
        <taxon>Arundo</taxon>
    </lineage>
</organism>
<evidence type="ECO:0000313" key="1">
    <source>
        <dbReference type="EMBL" id="JAD71512.1"/>
    </source>
</evidence>
<sequence length="69" mass="7419">MVNPATGAALALPGLDSDEFVRTCIERTFDSGSISSVVTHNCRTVTYAFGQVASTGNYKVLRISHLERS</sequence>
<proteinExistence type="predicted"/>
<dbReference type="AlphaFoldDB" id="A0A0A9CJ21"/>